<dbReference type="InterPro" id="IPR014721">
    <property type="entry name" value="Ribsml_uS5_D2-typ_fold_subgr"/>
</dbReference>
<dbReference type="HAMAP" id="MF_00532_B">
    <property type="entry name" value="Ribosomal_uS9_B"/>
    <property type="match status" value="1"/>
</dbReference>
<dbReference type="PROSITE" id="PS00360">
    <property type="entry name" value="RIBOSOMAL_S9"/>
    <property type="match status" value="1"/>
</dbReference>
<evidence type="ECO:0000256" key="3">
    <source>
        <dbReference type="ARBA" id="ARBA00023274"/>
    </source>
</evidence>
<keyword evidence="3 5" id="KW-0687">Ribonucleoprotein</keyword>
<evidence type="ECO:0000256" key="1">
    <source>
        <dbReference type="ARBA" id="ARBA00005251"/>
    </source>
</evidence>
<reference evidence="8 9" key="1">
    <citation type="submission" date="2019-12" db="EMBL/GenBank/DDBJ databases">
        <authorList>
            <person name="Wolfe R."/>
            <person name="Danczak R."/>
            <person name="Wilkins M."/>
        </authorList>
    </citation>
    <scope>NUCLEOTIDE SEQUENCE [LARGE SCALE GENOMIC DNA]</scope>
    <source>
        <strain evidence="8">X2_MaxBin.013</strain>
    </source>
</reference>
<evidence type="ECO:0000256" key="4">
    <source>
        <dbReference type="ARBA" id="ARBA00035259"/>
    </source>
</evidence>
<feature type="compositionally biased region" description="Basic and acidic residues" evidence="7">
    <location>
        <begin position="1"/>
        <end position="18"/>
    </location>
</feature>
<comment type="similarity">
    <text evidence="1 5 6">Belongs to the universal ribosomal protein uS9 family.</text>
</comment>
<dbReference type="InterPro" id="IPR000754">
    <property type="entry name" value="Ribosomal_uS9"/>
</dbReference>
<sequence>MAEEKKKIKKTEKPEAASKTKKKKVEHPIEAKPAEKLEEKHAEIKVEHKEVKHKVKKAPKEISGRFYGTGRRKRATARVYISKGNGKIVVNNKTAKEYFCDRPVLMALFIKPFVLTNTFGQYDVIAKLIGGGVAAQADALRLGIARALLLSEAGLKKVLRTSDMLRRDPREKERKKYGLKRARRAFQYTKR</sequence>
<evidence type="ECO:0000256" key="2">
    <source>
        <dbReference type="ARBA" id="ARBA00022980"/>
    </source>
</evidence>
<name>A0A833L139_UNCSA</name>
<dbReference type="InterPro" id="IPR020568">
    <property type="entry name" value="Ribosomal_Su5_D2-typ_SF"/>
</dbReference>
<dbReference type="GO" id="GO:0022627">
    <property type="term" value="C:cytosolic small ribosomal subunit"/>
    <property type="evidence" value="ECO:0007669"/>
    <property type="project" value="TreeGrafter"/>
</dbReference>
<accession>A0A833L139</accession>
<dbReference type="Proteomes" id="UP000488506">
    <property type="component" value="Unassembled WGS sequence"/>
</dbReference>
<evidence type="ECO:0000256" key="5">
    <source>
        <dbReference type="HAMAP-Rule" id="MF_00532"/>
    </source>
</evidence>
<dbReference type="GO" id="GO:0003735">
    <property type="term" value="F:structural constituent of ribosome"/>
    <property type="evidence" value="ECO:0007669"/>
    <property type="project" value="InterPro"/>
</dbReference>
<dbReference type="Gene3D" id="3.30.230.10">
    <property type="match status" value="1"/>
</dbReference>
<dbReference type="SUPFAM" id="SSF54211">
    <property type="entry name" value="Ribosomal protein S5 domain 2-like"/>
    <property type="match status" value="1"/>
</dbReference>
<evidence type="ECO:0000256" key="6">
    <source>
        <dbReference type="RuleBase" id="RU003815"/>
    </source>
</evidence>
<feature type="compositionally biased region" description="Basic and acidic residues" evidence="7">
    <location>
        <begin position="26"/>
        <end position="38"/>
    </location>
</feature>
<comment type="caution">
    <text evidence="8">The sequence shown here is derived from an EMBL/GenBank/DDBJ whole genome shotgun (WGS) entry which is preliminary data.</text>
</comment>
<evidence type="ECO:0000313" key="8">
    <source>
        <dbReference type="EMBL" id="KAF0134256.1"/>
    </source>
</evidence>
<dbReference type="FunFam" id="3.30.230.10:FF:000001">
    <property type="entry name" value="30S ribosomal protein S9"/>
    <property type="match status" value="1"/>
</dbReference>
<dbReference type="PANTHER" id="PTHR21569">
    <property type="entry name" value="RIBOSOMAL PROTEIN S9"/>
    <property type="match status" value="1"/>
</dbReference>
<dbReference type="EMBL" id="WPAF01000010">
    <property type="protein sequence ID" value="KAF0134256.1"/>
    <property type="molecule type" value="Genomic_DNA"/>
</dbReference>
<dbReference type="GO" id="GO:0006412">
    <property type="term" value="P:translation"/>
    <property type="evidence" value="ECO:0007669"/>
    <property type="project" value="UniProtKB-UniRule"/>
</dbReference>
<dbReference type="AlphaFoldDB" id="A0A833L139"/>
<feature type="region of interest" description="Disordered" evidence="7">
    <location>
        <begin position="1"/>
        <end position="38"/>
    </location>
</feature>
<dbReference type="InterPro" id="IPR023035">
    <property type="entry name" value="Ribosomal_uS9_bac/plastid"/>
</dbReference>
<gene>
    <name evidence="5" type="primary">rpsI</name>
    <name evidence="8" type="ORF">FD145_768</name>
</gene>
<protein>
    <recommendedName>
        <fullName evidence="4 5">Small ribosomal subunit protein uS9</fullName>
    </recommendedName>
</protein>
<dbReference type="NCBIfam" id="NF001099">
    <property type="entry name" value="PRK00132.1"/>
    <property type="match status" value="1"/>
</dbReference>
<keyword evidence="2 5" id="KW-0689">Ribosomal protein</keyword>
<dbReference type="InterPro" id="IPR020574">
    <property type="entry name" value="Ribosomal_uS9_CS"/>
</dbReference>
<dbReference type="GO" id="GO:0003723">
    <property type="term" value="F:RNA binding"/>
    <property type="evidence" value="ECO:0007669"/>
    <property type="project" value="TreeGrafter"/>
</dbReference>
<dbReference type="Pfam" id="PF00380">
    <property type="entry name" value="Ribosomal_S9"/>
    <property type="match status" value="1"/>
</dbReference>
<evidence type="ECO:0000313" key="9">
    <source>
        <dbReference type="Proteomes" id="UP000488506"/>
    </source>
</evidence>
<organism evidence="8 9">
    <name type="scientific">Candidatus Saganbacteria bacterium</name>
    <dbReference type="NCBI Taxonomy" id="2575572"/>
    <lineage>
        <taxon>Bacteria</taxon>
        <taxon>Bacillati</taxon>
        <taxon>Saganbacteria</taxon>
    </lineage>
</organism>
<evidence type="ECO:0000256" key="7">
    <source>
        <dbReference type="SAM" id="MobiDB-lite"/>
    </source>
</evidence>
<proteinExistence type="inferred from homology"/>
<dbReference type="PANTHER" id="PTHR21569:SF1">
    <property type="entry name" value="SMALL RIBOSOMAL SUBUNIT PROTEIN US9M"/>
    <property type="match status" value="1"/>
</dbReference>